<feature type="compositionally biased region" description="Basic and acidic residues" evidence="1">
    <location>
        <begin position="274"/>
        <end position="290"/>
    </location>
</feature>
<dbReference type="InterPro" id="IPR032764">
    <property type="entry name" value="Tankyrase-bd_C"/>
</dbReference>
<evidence type="ECO:0000256" key="1">
    <source>
        <dbReference type="SAM" id="MobiDB-lite"/>
    </source>
</evidence>
<dbReference type="PANTHER" id="PTHR22042:SF3">
    <property type="entry name" value="RIKEN CDNA 2900026A02 GENE"/>
    <property type="match status" value="1"/>
</dbReference>
<dbReference type="PANTHER" id="PTHR22042">
    <property type="entry name" value="TANKYRASE 1 BINDING PROTEIN"/>
    <property type="match status" value="1"/>
</dbReference>
<feature type="compositionally biased region" description="Acidic residues" evidence="1">
    <location>
        <begin position="40"/>
        <end position="52"/>
    </location>
</feature>
<accession>A0A6G0J3D3</accession>
<dbReference type="AlphaFoldDB" id="A0A6G0J3D3"/>
<protein>
    <recommendedName>
        <fullName evidence="2">Tankyrase 1-binding protein C-terminal domain-containing protein</fullName>
    </recommendedName>
</protein>
<evidence type="ECO:0000313" key="3">
    <source>
        <dbReference type="EMBL" id="KAE8298117.1"/>
    </source>
</evidence>
<organism evidence="3 4">
    <name type="scientific">Larimichthys crocea</name>
    <name type="common">Large yellow croaker</name>
    <name type="synonym">Pseudosciaena crocea</name>
    <dbReference type="NCBI Taxonomy" id="215358"/>
    <lineage>
        <taxon>Eukaryota</taxon>
        <taxon>Metazoa</taxon>
        <taxon>Chordata</taxon>
        <taxon>Craniata</taxon>
        <taxon>Vertebrata</taxon>
        <taxon>Euteleostomi</taxon>
        <taxon>Actinopterygii</taxon>
        <taxon>Neopterygii</taxon>
        <taxon>Teleostei</taxon>
        <taxon>Neoteleostei</taxon>
        <taxon>Acanthomorphata</taxon>
        <taxon>Eupercaria</taxon>
        <taxon>Sciaenidae</taxon>
        <taxon>Larimichthys</taxon>
    </lineage>
</organism>
<dbReference type="InterPro" id="IPR040006">
    <property type="entry name" value="TNKS1BP1-like"/>
</dbReference>
<dbReference type="Pfam" id="PF15327">
    <property type="entry name" value="Tankyrase_bdg_C"/>
    <property type="match status" value="1"/>
</dbReference>
<dbReference type="SMART" id="SM01319">
    <property type="entry name" value="Tankyrase_bdg_C"/>
    <property type="match status" value="1"/>
</dbReference>
<keyword evidence="4" id="KW-1185">Reference proteome</keyword>
<dbReference type="Proteomes" id="UP000424527">
    <property type="component" value="Unassembled WGS sequence"/>
</dbReference>
<reference evidence="3 4" key="1">
    <citation type="submission" date="2019-07" db="EMBL/GenBank/DDBJ databases">
        <title>Chromosome genome assembly for large yellow croaker.</title>
        <authorList>
            <person name="Xiao S."/>
        </authorList>
    </citation>
    <scope>NUCLEOTIDE SEQUENCE [LARGE SCALE GENOMIC DNA]</scope>
    <source>
        <strain evidence="3">JMULYC20181020</strain>
        <tissue evidence="3">Muscle</tissue>
    </source>
</reference>
<feature type="compositionally biased region" description="Low complexity" evidence="1">
    <location>
        <begin position="315"/>
        <end position="329"/>
    </location>
</feature>
<comment type="caution">
    <text evidence="3">The sequence shown here is derived from an EMBL/GenBank/DDBJ whole genome shotgun (WGS) entry which is preliminary data.</text>
</comment>
<proteinExistence type="predicted"/>
<feature type="compositionally biased region" description="Polar residues" evidence="1">
    <location>
        <begin position="167"/>
        <end position="180"/>
    </location>
</feature>
<feature type="compositionally biased region" description="Basic and acidic residues" evidence="1">
    <location>
        <begin position="211"/>
        <end position="231"/>
    </location>
</feature>
<sequence length="347" mass="37954">MQYLGGKLSAAQLQLTGWVGSVRRSLQGALELVWGTTEEKQEEEEIKEEAEEGGGGGERFQRAMSPLRSFARRSRRSLRHFSIRSRQTLQRRASENCSTQVNNYCKNGEDKDTDALLDTEPDQQNEACEQTPEIDSPKPVPDQVTEVSTEDLDTTDFHIVAELSPFPESSTPLLDSSIQKSKADLGKRRSRSRPSRSLRAGLGPSTSTDWRTCDSTDEKQRESDSEEEQPKSKIVCSPPPTSQKVPIFPGLSPTALIAQLKKRTGGGGTGGAGESEKHKRREENESREEVAPSPSQPSRSPRSAPHLAGAARVLPPIGGSDGGAASSPAWLKELKSKKRLSQYDAET</sequence>
<gene>
    <name evidence="3" type="ORF">D5F01_LYC02605</name>
</gene>
<feature type="compositionally biased region" description="Low complexity" evidence="1">
    <location>
        <begin position="291"/>
        <end position="305"/>
    </location>
</feature>
<evidence type="ECO:0000313" key="4">
    <source>
        <dbReference type="Proteomes" id="UP000424527"/>
    </source>
</evidence>
<name>A0A6G0J3D3_LARCR</name>
<feature type="domain" description="Tankyrase 1-binding protein C-terminal" evidence="2">
    <location>
        <begin position="161"/>
        <end position="338"/>
    </location>
</feature>
<feature type="region of interest" description="Disordered" evidence="1">
    <location>
        <begin position="123"/>
        <end position="347"/>
    </location>
</feature>
<dbReference type="EMBL" id="REGW02000003">
    <property type="protein sequence ID" value="KAE8298117.1"/>
    <property type="molecule type" value="Genomic_DNA"/>
</dbReference>
<feature type="region of interest" description="Disordered" evidence="1">
    <location>
        <begin position="36"/>
        <end position="68"/>
    </location>
</feature>
<evidence type="ECO:0000259" key="2">
    <source>
        <dbReference type="SMART" id="SM01319"/>
    </source>
</evidence>